<evidence type="ECO:0000256" key="1">
    <source>
        <dbReference type="ARBA" id="ARBA00004651"/>
    </source>
</evidence>
<keyword evidence="6 8" id="KW-0472">Membrane</keyword>
<feature type="region of interest" description="Disordered" evidence="7">
    <location>
        <begin position="1"/>
        <end position="39"/>
    </location>
</feature>
<dbReference type="PRINTS" id="PR01035">
    <property type="entry name" value="TCRTETA"/>
</dbReference>
<feature type="transmembrane region" description="Helical" evidence="8">
    <location>
        <begin position="78"/>
        <end position="97"/>
    </location>
</feature>
<feature type="transmembrane region" description="Helical" evidence="8">
    <location>
        <begin position="345"/>
        <end position="368"/>
    </location>
</feature>
<dbReference type="PANTHER" id="PTHR43124">
    <property type="entry name" value="PURINE EFFLUX PUMP PBUE"/>
    <property type="match status" value="1"/>
</dbReference>
<evidence type="ECO:0000256" key="8">
    <source>
        <dbReference type="SAM" id="Phobius"/>
    </source>
</evidence>
<keyword evidence="2" id="KW-0813">Transport</keyword>
<evidence type="ECO:0000256" key="2">
    <source>
        <dbReference type="ARBA" id="ARBA00022448"/>
    </source>
</evidence>
<evidence type="ECO:0000313" key="11">
    <source>
        <dbReference type="Proteomes" id="UP000670947"/>
    </source>
</evidence>
<feature type="domain" description="Major facilitator superfamily (MFS) profile" evidence="9">
    <location>
        <begin position="44"/>
        <end position="433"/>
    </location>
</feature>
<evidence type="ECO:0000256" key="4">
    <source>
        <dbReference type="ARBA" id="ARBA00022692"/>
    </source>
</evidence>
<feature type="transmembrane region" description="Helical" evidence="8">
    <location>
        <begin position="109"/>
        <end position="131"/>
    </location>
</feature>
<comment type="subcellular location">
    <subcellularLocation>
        <location evidence="1">Cell membrane</location>
        <topology evidence="1">Multi-pass membrane protein</topology>
    </subcellularLocation>
</comment>
<evidence type="ECO:0000256" key="5">
    <source>
        <dbReference type="ARBA" id="ARBA00022989"/>
    </source>
</evidence>
<feature type="transmembrane region" description="Helical" evidence="8">
    <location>
        <begin position="380"/>
        <end position="402"/>
    </location>
</feature>
<proteinExistence type="predicted"/>
<dbReference type="Proteomes" id="UP000670947">
    <property type="component" value="Unassembled WGS sequence"/>
</dbReference>
<dbReference type="EMBL" id="JAGGDJ010000010">
    <property type="protein sequence ID" value="MBO7745554.1"/>
    <property type="molecule type" value="Genomic_DNA"/>
</dbReference>
<dbReference type="CDD" id="cd17474">
    <property type="entry name" value="MFS_YfmO_like"/>
    <property type="match status" value="1"/>
</dbReference>
<accession>A0ABS3WB62</accession>
<protein>
    <submittedName>
        <fullName evidence="10">MFS transporter</fullName>
    </submittedName>
</protein>
<feature type="transmembrane region" description="Helical" evidence="8">
    <location>
        <begin position="251"/>
        <end position="271"/>
    </location>
</feature>
<dbReference type="InterPro" id="IPR050189">
    <property type="entry name" value="MFS_Efflux_Transporters"/>
</dbReference>
<name>A0ABS3WB62_9BACL</name>
<evidence type="ECO:0000256" key="3">
    <source>
        <dbReference type="ARBA" id="ARBA00022475"/>
    </source>
</evidence>
<reference evidence="10 11" key="1">
    <citation type="submission" date="2021-03" db="EMBL/GenBank/DDBJ databases">
        <title>Paenibacillus artemisicola MWE-103 whole genome sequence.</title>
        <authorList>
            <person name="Ham Y.J."/>
        </authorList>
    </citation>
    <scope>NUCLEOTIDE SEQUENCE [LARGE SCALE GENOMIC DNA]</scope>
    <source>
        <strain evidence="10 11">MWE-103</strain>
    </source>
</reference>
<dbReference type="InterPro" id="IPR020846">
    <property type="entry name" value="MFS_dom"/>
</dbReference>
<dbReference type="PROSITE" id="PS50850">
    <property type="entry name" value="MFS"/>
    <property type="match status" value="1"/>
</dbReference>
<keyword evidence="5 8" id="KW-1133">Transmembrane helix</keyword>
<feature type="transmembrane region" description="Helical" evidence="8">
    <location>
        <begin position="45"/>
        <end position="66"/>
    </location>
</feature>
<dbReference type="InterPro" id="IPR011701">
    <property type="entry name" value="MFS"/>
</dbReference>
<evidence type="ECO:0000256" key="6">
    <source>
        <dbReference type="ARBA" id="ARBA00023136"/>
    </source>
</evidence>
<dbReference type="InterPro" id="IPR001958">
    <property type="entry name" value="Tet-R_TetA/multi-R_MdtG-like"/>
</dbReference>
<dbReference type="Gene3D" id="1.20.1250.20">
    <property type="entry name" value="MFS general substrate transporter like domains"/>
    <property type="match status" value="1"/>
</dbReference>
<feature type="transmembrane region" description="Helical" evidence="8">
    <location>
        <begin position="408"/>
        <end position="429"/>
    </location>
</feature>
<evidence type="ECO:0000256" key="7">
    <source>
        <dbReference type="SAM" id="MobiDB-lite"/>
    </source>
</evidence>
<evidence type="ECO:0000313" key="10">
    <source>
        <dbReference type="EMBL" id="MBO7745554.1"/>
    </source>
</evidence>
<comment type="caution">
    <text evidence="10">The sequence shown here is derived from an EMBL/GenBank/DDBJ whole genome shotgun (WGS) entry which is preliminary data.</text>
</comment>
<dbReference type="InterPro" id="IPR036259">
    <property type="entry name" value="MFS_trans_sf"/>
</dbReference>
<dbReference type="PANTHER" id="PTHR43124:SF3">
    <property type="entry name" value="CHLORAMPHENICOL EFFLUX PUMP RV0191"/>
    <property type="match status" value="1"/>
</dbReference>
<organism evidence="10 11">
    <name type="scientific">Paenibacillus artemisiicola</name>
    <dbReference type="NCBI Taxonomy" id="1172618"/>
    <lineage>
        <taxon>Bacteria</taxon>
        <taxon>Bacillati</taxon>
        <taxon>Bacillota</taxon>
        <taxon>Bacilli</taxon>
        <taxon>Bacillales</taxon>
        <taxon>Paenibacillaceae</taxon>
        <taxon>Paenibacillus</taxon>
    </lineage>
</organism>
<dbReference type="RefSeq" id="WP_208848389.1">
    <property type="nucleotide sequence ID" value="NZ_JAGGDJ010000010.1"/>
</dbReference>
<keyword evidence="11" id="KW-1185">Reference proteome</keyword>
<keyword evidence="3" id="KW-1003">Cell membrane</keyword>
<keyword evidence="4 8" id="KW-0812">Transmembrane</keyword>
<feature type="transmembrane region" description="Helical" evidence="8">
    <location>
        <begin position="320"/>
        <end position="339"/>
    </location>
</feature>
<feature type="transmembrane region" description="Helical" evidence="8">
    <location>
        <begin position="291"/>
        <end position="308"/>
    </location>
</feature>
<dbReference type="Pfam" id="PF07690">
    <property type="entry name" value="MFS_1"/>
    <property type="match status" value="1"/>
</dbReference>
<evidence type="ECO:0000259" key="9">
    <source>
        <dbReference type="PROSITE" id="PS50850"/>
    </source>
</evidence>
<feature type="compositionally biased region" description="Low complexity" evidence="7">
    <location>
        <begin position="20"/>
        <end position="33"/>
    </location>
</feature>
<sequence>MNGSTKSRGAGSKPGKLRTASSDSGSASSAKGQSKGKGGGKWLEYAALATVPLVLVLGNSMLVPILPDMEKHMHISTFQASLVITLFSVAAGLIIPLSGYLSDRYSRKAVILISLAVYGIAGIGAGIAAVMNSYGFLIAARALQGIGAAGTSPIAMALVGDKYKDGAESEALGLIEASNGAGKVVSPIIGSLLALIMWYMPLFAFPVFCAGSFFAMMFLIQEAPKDGKSEPLPLGQYVKDIGKLFKEKGRWLIGAFVSGSLGLFILFGVLFRLSDLLEKAPYRVDGVAKGGVLAIPLLFLVITAYVTGRKIKNNGKLMRALMLIGLAVMSASLAAAALWHRNIYLLIGFASLSSLGTGLLLPCLNTLITGAVDRQHRGMVTSLYSSLRFLGVAFGPPLFGWIAGYSDALLYGIVAGLSVCALLLIVFLVHPPKQAGDAATAK</sequence>
<gene>
    <name evidence="10" type="ORF">I8J29_15195</name>
</gene>
<feature type="transmembrane region" description="Helical" evidence="8">
    <location>
        <begin position="196"/>
        <end position="220"/>
    </location>
</feature>
<dbReference type="SUPFAM" id="SSF103473">
    <property type="entry name" value="MFS general substrate transporter"/>
    <property type="match status" value="1"/>
</dbReference>